<proteinExistence type="predicted"/>
<feature type="transmembrane region" description="Helical" evidence="1">
    <location>
        <begin position="278"/>
        <end position="300"/>
    </location>
</feature>
<organism evidence="2 3">
    <name type="scientific">Caenorhabditis auriculariae</name>
    <dbReference type="NCBI Taxonomy" id="2777116"/>
    <lineage>
        <taxon>Eukaryota</taxon>
        <taxon>Metazoa</taxon>
        <taxon>Ecdysozoa</taxon>
        <taxon>Nematoda</taxon>
        <taxon>Chromadorea</taxon>
        <taxon>Rhabditida</taxon>
        <taxon>Rhabditina</taxon>
        <taxon>Rhabditomorpha</taxon>
        <taxon>Rhabditoidea</taxon>
        <taxon>Rhabditidae</taxon>
        <taxon>Peloderinae</taxon>
        <taxon>Caenorhabditis</taxon>
    </lineage>
</organism>
<name>A0A8S1HNG4_9PELO</name>
<dbReference type="InterPro" id="IPR019422">
    <property type="entry name" value="7TM_GPCR_serpentine_rcpt_Srh"/>
</dbReference>
<dbReference type="Proteomes" id="UP000835052">
    <property type="component" value="Unassembled WGS sequence"/>
</dbReference>
<feature type="transmembrane region" description="Helical" evidence="1">
    <location>
        <begin position="149"/>
        <end position="170"/>
    </location>
</feature>
<feature type="transmembrane region" description="Helical" evidence="1">
    <location>
        <begin position="249"/>
        <end position="271"/>
    </location>
</feature>
<dbReference type="PANTHER" id="PTHR46891">
    <property type="entry name" value="SERPENTINE RECEPTOR, CLASS H-RELATED"/>
    <property type="match status" value="1"/>
</dbReference>
<keyword evidence="3" id="KW-1185">Reference proteome</keyword>
<gene>
    <name evidence="2" type="ORF">CAUJ_LOCUS11827</name>
</gene>
<accession>A0A8S1HNG4</accession>
<evidence type="ECO:0000313" key="3">
    <source>
        <dbReference type="Proteomes" id="UP000835052"/>
    </source>
</evidence>
<evidence type="ECO:0000256" key="1">
    <source>
        <dbReference type="SAM" id="Phobius"/>
    </source>
</evidence>
<dbReference type="EMBL" id="CAJGYM010000062">
    <property type="protein sequence ID" value="CAD6195909.1"/>
    <property type="molecule type" value="Genomic_DNA"/>
</dbReference>
<sequence length="346" mass="40116">MQWQVLFSLEAVATPTIFPQRLTESVTFRDACFDFHCPGFGGYSIEKPFMKLTLCDSFSILPASDLRIAEFITFGITFPLNILAFYCIAFKSPPNMLQQYKYLLFNCQIWTFCRRYVGLCFRCPGFFYVPAWGGYFIGLFQTMGMPPNVQIGLMVFVSPCLITSMISLFEHRHFCVTPRVSCFRFSKRKRYLFLIISFLLTCLPLYALLLLMPKDQMEAKESIIQLLGCIPEEIFTNSSFVFDLTNRTIWLVVPLLFLTTPFFSTLILFIFNLPMRALATLETFSIGLHGMMATMILLLMTKSYRTFCFEIICKLFCISYKRNIKKSSVVLNSPHFRIVSPQEFKF</sequence>
<dbReference type="AlphaFoldDB" id="A0A8S1HNG4"/>
<evidence type="ECO:0000313" key="2">
    <source>
        <dbReference type="EMBL" id="CAD6195909.1"/>
    </source>
</evidence>
<keyword evidence="1" id="KW-0472">Membrane</keyword>
<feature type="transmembrane region" description="Helical" evidence="1">
    <location>
        <begin position="191"/>
        <end position="212"/>
    </location>
</feature>
<dbReference type="OrthoDB" id="5836178at2759"/>
<dbReference type="Pfam" id="PF10318">
    <property type="entry name" value="7TM_GPCR_Srh"/>
    <property type="match status" value="1"/>
</dbReference>
<protein>
    <submittedName>
        <fullName evidence="2">Uncharacterized protein</fullName>
    </submittedName>
</protein>
<keyword evidence="1" id="KW-1133">Transmembrane helix</keyword>
<comment type="caution">
    <text evidence="2">The sequence shown here is derived from an EMBL/GenBank/DDBJ whole genome shotgun (WGS) entry which is preliminary data.</text>
</comment>
<feature type="transmembrane region" description="Helical" evidence="1">
    <location>
        <begin position="125"/>
        <end position="143"/>
    </location>
</feature>
<keyword evidence="1" id="KW-0812">Transmembrane</keyword>
<feature type="transmembrane region" description="Helical" evidence="1">
    <location>
        <begin position="71"/>
        <end position="90"/>
    </location>
</feature>
<reference evidence="2" key="1">
    <citation type="submission" date="2020-10" db="EMBL/GenBank/DDBJ databases">
        <authorList>
            <person name="Kikuchi T."/>
        </authorList>
    </citation>
    <scope>NUCLEOTIDE SEQUENCE</scope>
    <source>
        <strain evidence="2">NKZ352</strain>
    </source>
</reference>